<keyword evidence="1" id="KW-0812">Transmembrane</keyword>
<feature type="transmembrane region" description="Helical" evidence="1">
    <location>
        <begin position="348"/>
        <end position="366"/>
    </location>
</feature>
<gene>
    <name evidence="2" type="ORF">Q9L42_004045</name>
</gene>
<keyword evidence="2" id="KW-0067">ATP-binding</keyword>
<dbReference type="GO" id="GO:0004386">
    <property type="term" value="F:helicase activity"/>
    <property type="evidence" value="ECO:0007669"/>
    <property type="project" value="UniProtKB-KW"/>
</dbReference>
<protein>
    <submittedName>
        <fullName evidence="2">Primosomal protein N' (Replication factor Y) -superfamily II helicase</fullName>
    </submittedName>
</protein>
<evidence type="ECO:0000313" key="3">
    <source>
        <dbReference type="Proteomes" id="UP001225378"/>
    </source>
</evidence>
<dbReference type="KEGG" id="mech:Q9L42_004045"/>
<dbReference type="PANTHER" id="PTHR37826:SF3">
    <property type="entry name" value="J DOMAIN-CONTAINING PROTEIN"/>
    <property type="match status" value="1"/>
</dbReference>
<dbReference type="AlphaFoldDB" id="A0AAU7NWH3"/>
<dbReference type="Proteomes" id="UP001225378">
    <property type="component" value="Chromosome"/>
</dbReference>
<reference evidence="2 3" key="1">
    <citation type="journal article" date="2024" name="Microbiology">
        <title>Methylomarinum rosea sp. nov., a novel halophilic methanotrophic bacterium from the hypersaline Lake Elton.</title>
        <authorList>
            <person name="Suleimanov R.Z."/>
            <person name="Oshkin I.Y."/>
            <person name="Danilova O.V."/>
            <person name="Suzina N.E."/>
            <person name="Dedysh S.N."/>
        </authorList>
    </citation>
    <scope>NUCLEOTIDE SEQUENCE [LARGE SCALE GENOMIC DNA]</scope>
    <source>
        <strain evidence="2 3">Ch1-1</strain>
    </source>
</reference>
<dbReference type="EMBL" id="CP157743">
    <property type="protein sequence ID" value="XBS21305.1"/>
    <property type="molecule type" value="Genomic_DNA"/>
</dbReference>
<dbReference type="PANTHER" id="PTHR37826">
    <property type="entry name" value="FLOTILLIN BAND_7_5 DOMAIN PROTEIN"/>
    <property type="match status" value="1"/>
</dbReference>
<keyword evidence="2" id="KW-0378">Hydrolase</keyword>
<evidence type="ECO:0000256" key="1">
    <source>
        <dbReference type="SAM" id="Phobius"/>
    </source>
</evidence>
<accession>A0AAU7NWH3</accession>
<dbReference type="RefSeq" id="WP_305909707.1">
    <property type="nucleotide sequence ID" value="NZ_CP157743.1"/>
</dbReference>
<evidence type="ECO:0000313" key="2">
    <source>
        <dbReference type="EMBL" id="XBS21305.1"/>
    </source>
</evidence>
<sequence length="395" mass="45062">MRTSKKSTNKDVERFPCGQCGAVLKYAPGTTHLLCDYCGFDNPIARRGGMIEEYDLQQALRDLTQPRSEAPKSQIHCDECGAAFQFASNQHAGECPFCGTPIISTTAQIKPIQPKSLLPFRIDESEARRQFQRWLNGLWFAPNAVKKYARGESKLAGVYLPYWTFDSQTDSTYSGERGDVYYVDQPVQVMRNNRGVTEIRRVPKIHWTPVRGHVSRFFDDVLVGASNSLPRKILDALQPWDLENLVPYDANYLSGFRSEFYQVDLDEGFDVARQVMDGVIYRDIAFDIGGDHQRIHQVQTRHSDTTYKHCLLPVWSAAFRYRNKTYRYIVNGRTGEVQGERPYSGWKIAFASLAALLLAAGVYYYLEKTGALQNGQPHYEPSAPYYDAPSYFYVE</sequence>
<name>A0AAU7NWH3_9GAMM</name>
<keyword evidence="1" id="KW-1133">Transmembrane helix</keyword>
<keyword evidence="1" id="KW-0472">Membrane</keyword>
<keyword evidence="2" id="KW-0347">Helicase</keyword>
<keyword evidence="3" id="KW-1185">Reference proteome</keyword>
<keyword evidence="2" id="KW-0547">Nucleotide-binding</keyword>
<proteinExistence type="predicted"/>
<organism evidence="2 3">
    <name type="scientific">Methylomarinum roseum</name>
    <dbReference type="NCBI Taxonomy" id="3067653"/>
    <lineage>
        <taxon>Bacteria</taxon>
        <taxon>Pseudomonadati</taxon>
        <taxon>Pseudomonadota</taxon>
        <taxon>Gammaproteobacteria</taxon>
        <taxon>Methylococcales</taxon>
        <taxon>Methylococcaceae</taxon>
        <taxon>Methylomarinum</taxon>
    </lineage>
</organism>